<evidence type="ECO:0000256" key="2">
    <source>
        <dbReference type="ARBA" id="ARBA00001946"/>
    </source>
</evidence>
<feature type="domain" description="RNase H type-2" evidence="12">
    <location>
        <begin position="13"/>
        <end position="214"/>
    </location>
</feature>
<dbReference type="AlphaFoldDB" id="A0A7J3SMZ6"/>
<dbReference type="GO" id="GO:0043137">
    <property type="term" value="P:DNA replication, removal of RNA primer"/>
    <property type="evidence" value="ECO:0007669"/>
    <property type="project" value="TreeGrafter"/>
</dbReference>
<comment type="cofactor">
    <cofactor evidence="10">
        <name>Mn(2+)</name>
        <dbReference type="ChEBI" id="CHEBI:29035"/>
    </cofactor>
    <cofactor evidence="10">
        <name>Mg(2+)</name>
        <dbReference type="ChEBI" id="CHEBI:18420"/>
    </cofactor>
    <text evidence="10">Manganese or magnesium. Binds 1 divalent metal ion per monomer in the absence of substrate. May bind a second metal ion after substrate binding.</text>
</comment>
<dbReference type="CDD" id="cd07180">
    <property type="entry name" value="RNase_HII_archaea_like"/>
    <property type="match status" value="1"/>
</dbReference>
<comment type="cofactor">
    <cofactor evidence="2">
        <name>Mg(2+)</name>
        <dbReference type="ChEBI" id="CHEBI:18420"/>
    </cofactor>
</comment>
<dbReference type="EMBL" id="DTLS01000160">
    <property type="protein sequence ID" value="HGZ60652.1"/>
    <property type="molecule type" value="Genomic_DNA"/>
</dbReference>
<comment type="caution">
    <text evidence="13">The sequence shown here is derived from an EMBL/GenBank/DDBJ whole genome shotgun (WGS) entry which is preliminary data.</text>
</comment>
<evidence type="ECO:0000256" key="3">
    <source>
        <dbReference type="ARBA" id="ARBA00004065"/>
    </source>
</evidence>
<protein>
    <recommendedName>
        <fullName evidence="11">Ribonuclease</fullName>
        <ecNumber evidence="11">3.1.26.4</ecNumber>
    </recommendedName>
</protein>
<evidence type="ECO:0000256" key="7">
    <source>
        <dbReference type="ARBA" id="ARBA00022723"/>
    </source>
</evidence>
<dbReference type="GO" id="GO:0046872">
    <property type="term" value="F:metal ion binding"/>
    <property type="evidence" value="ECO:0007669"/>
    <property type="project" value="UniProtKB-KW"/>
</dbReference>
<dbReference type="InterPro" id="IPR012337">
    <property type="entry name" value="RNaseH-like_sf"/>
</dbReference>
<comment type="catalytic activity">
    <reaction evidence="1 10 11">
        <text>Endonucleolytic cleavage to 5'-phosphomonoester.</text>
        <dbReference type="EC" id="3.1.26.4"/>
    </reaction>
</comment>
<feature type="binding site" evidence="10">
    <location>
        <position position="118"/>
    </location>
    <ligand>
        <name>a divalent metal cation</name>
        <dbReference type="ChEBI" id="CHEBI:60240"/>
    </ligand>
</feature>
<dbReference type="SUPFAM" id="SSF53098">
    <property type="entry name" value="Ribonuclease H-like"/>
    <property type="match status" value="1"/>
</dbReference>
<comment type="function">
    <text evidence="3 11">Endonuclease that specifically degrades the RNA of RNA-DNA hybrids.</text>
</comment>
<dbReference type="Gene3D" id="1.10.10.460">
    <property type="entry name" value="Ribonuclease hii. Domain 2"/>
    <property type="match status" value="1"/>
</dbReference>
<keyword evidence="8 10" id="KW-0255">Endonuclease</keyword>
<evidence type="ECO:0000256" key="5">
    <source>
        <dbReference type="ARBA" id="ARBA00022490"/>
    </source>
</evidence>
<dbReference type="GO" id="GO:0032299">
    <property type="term" value="C:ribonuclease H2 complex"/>
    <property type="evidence" value="ECO:0007669"/>
    <property type="project" value="TreeGrafter"/>
</dbReference>
<evidence type="ECO:0000256" key="8">
    <source>
        <dbReference type="ARBA" id="ARBA00022759"/>
    </source>
</evidence>
<feature type="binding site" evidence="10">
    <location>
        <position position="20"/>
    </location>
    <ligand>
        <name>a divalent metal cation</name>
        <dbReference type="ChEBI" id="CHEBI:60240"/>
    </ligand>
</feature>
<dbReference type="InterPro" id="IPR036397">
    <property type="entry name" value="RNaseH_sf"/>
</dbReference>
<evidence type="ECO:0000259" key="12">
    <source>
        <dbReference type="PROSITE" id="PS51975"/>
    </source>
</evidence>
<sequence length="214" mass="23977">MPCIGWNNLSKKILKMGMDEAGRGSLIGPMIVAGVILNESSEQALREAGVTDSKKLKRSAREKLFEKIESMADWYGTVAVMPEEIDRENLNKLTMEAFRKLACMALSDGFIPNMVIADAVGRDNRTINACIQLKIFMEKKADSKYTVVGAASIIAKVTRDREIEKIREQYGLVGSGYTGDRHTINWLMKNSNALPPSVIRHKWKSRSNPYYSKS</sequence>
<evidence type="ECO:0000256" key="1">
    <source>
        <dbReference type="ARBA" id="ARBA00000077"/>
    </source>
</evidence>
<dbReference type="InterPro" id="IPR024567">
    <property type="entry name" value="RNase_HII/HIII_dom"/>
</dbReference>
<evidence type="ECO:0000256" key="10">
    <source>
        <dbReference type="PROSITE-ProRule" id="PRU01319"/>
    </source>
</evidence>
<dbReference type="InterPro" id="IPR001352">
    <property type="entry name" value="RNase_HII/HIII"/>
</dbReference>
<dbReference type="EC" id="3.1.26.4" evidence="11"/>
<dbReference type="Pfam" id="PF01351">
    <property type="entry name" value="RNase_HII"/>
    <property type="match status" value="1"/>
</dbReference>
<accession>A0A7J3SMZ6</accession>
<reference evidence="13" key="1">
    <citation type="journal article" date="2020" name="mSystems">
        <title>Genome- and Community-Level Interaction Insights into Carbon Utilization and Element Cycling Functions of Hydrothermarchaeota in Hydrothermal Sediment.</title>
        <authorList>
            <person name="Zhou Z."/>
            <person name="Liu Y."/>
            <person name="Xu W."/>
            <person name="Pan J."/>
            <person name="Luo Z.H."/>
            <person name="Li M."/>
        </authorList>
    </citation>
    <scope>NUCLEOTIDE SEQUENCE [LARGE SCALE GENOMIC DNA]</scope>
    <source>
        <strain evidence="13">SpSt-885</strain>
    </source>
</reference>
<evidence type="ECO:0000256" key="6">
    <source>
        <dbReference type="ARBA" id="ARBA00022722"/>
    </source>
</evidence>
<gene>
    <name evidence="13" type="primary">rnhB</name>
    <name evidence="13" type="ORF">ENW83_05580</name>
</gene>
<dbReference type="PANTHER" id="PTHR10954:SF23">
    <property type="entry name" value="RIBONUCLEASE"/>
    <property type="match status" value="1"/>
</dbReference>
<evidence type="ECO:0000256" key="9">
    <source>
        <dbReference type="ARBA" id="ARBA00022801"/>
    </source>
</evidence>
<keyword evidence="6 10" id="KW-0540">Nuclease</keyword>
<dbReference type="InterPro" id="IPR023160">
    <property type="entry name" value="RNase_HII_hlx-loop-hlx_cap_dom"/>
</dbReference>
<keyword evidence="9 10" id="KW-0378">Hydrolase</keyword>
<organism evidence="13">
    <name type="scientific">Fervidicoccus fontis</name>
    <dbReference type="NCBI Taxonomy" id="683846"/>
    <lineage>
        <taxon>Archaea</taxon>
        <taxon>Thermoproteota</taxon>
        <taxon>Thermoprotei</taxon>
        <taxon>Fervidicoccales</taxon>
        <taxon>Fervidicoccaceae</taxon>
        <taxon>Fervidicoccus</taxon>
    </lineage>
</organism>
<evidence type="ECO:0000256" key="11">
    <source>
        <dbReference type="RuleBase" id="RU003515"/>
    </source>
</evidence>
<keyword evidence="5" id="KW-0963">Cytoplasm</keyword>
<proteinExistence type="inferred from homology"/>
<dbReference type="GO" id="GO:0004523">
    <property type="term" value="F:RNA-DNA hybrid ribonuclease activity"/>
    <property type="evidence" value="ECO:0007669"/>
    <property type="project" value="UniProtKB-UniRule"/>
</dbReference>
<evidence type="ECO:0000313" key="13">
    <source>
        <dbReference type="EMBL" id="HGZ60652.1"/>
    </source>
</evidence>
<dbReference type="GO" id="GO:0005737">
    <property type="term" value="C:cytoplasm"/>
    <property type="evidence" value="ECO:0007669"/>
    <property type="project" value="UniProtKB-SubCell"/>
</dbReference>
<dbReference type="InterPro" id="IPR004649">
    <property type="entry name" value="RNase_H2_suA"/>
</dbReference>
<name>A0A7J3SMZ6_9CREN</name>
<dbReference type="Gene3D" id="3.30.420.10">
    <property type="entry name" value="Ribonuclease H-like superfamily/Ribonuclease H"/>
    <property type="match status" value="1"/>
</dbReference>
<dbReference type="PROSITE" id="PS51975">
    <property type="entry name" value="RNASE_H_2"/>
    <property type="match status" value="1"/>
</dbReference>
<evidence type="ECO:0000256" key="4">
    <source>
        <dbReference type="ARBA" id="ARBA00004496"/>
    </source>
</evidence>
<dbReference type="GO" id="GO:0003723">
    <property type="term" value="F:RNA binding"/>
    <property type="evidence" value="ECO:0007669"/>
    <property type="project" value="UniProtKB-UniRule"/>
</dbReference>
<dbReference type="NCBIfam" id="TIGR00729">
    <property type="entry name" value="ribonuclease HII"/>
    <property type="match status" value="1"/>
</dbReference>
<comment type="subcellular location">
    <subcellularLocation>
        <location evidence="4">Cytoplasm</location>
    </subcellularLocation>
</comment>
<dbReference type="GO" id="GO:0006298">
    <property type="term" value="P:mismatch repair"/>
    <property type="evidence" value="ECO:0007669"/>
    <property type="project" value="TreeGrafter"/>
</dbReference>
<comment type="similarity">
    <text evidence="11">Belongs to the RNase HII family.</text>
</comment>
<keyword evidence="7 10" id="KW-0479">Metal-binding</keyword>
<dbReference type="PANTHER" id="PTHR10954">
    <property type="entry name" value="RIBONUCLEASE H2 SUBUNIT A"/>
    <property type="match status" value="1"/>
</dbReference>
<feature type="binding site" evidence="10">
    <location>
        <position position="19"/>
    </location>
    <ligand>
        <name>a divalent metal cation</name>
        <dbReference type="ChEBI" id="CHEBI:60240"/>
    </ligand>
</feature>